<dbReference type="EMBL" id="JACHND010000001">
    <property type="protein sequence ID" value="MBB4704363.1"/>
    <property type="molecule type" value="Genomic_DNA"/>
</dbReference>
<organism evidence="6 7">
    <name type="scientific">Sphaerisporangium siamense</name>
    <dbReference type="NCBI Taxonomy" id="795645"/>
    <lineage>
        <taxon>Bacteria</taxon>
        <taxon>Bacillati</taxon>
        <taxon>Actinomycetota</taxon>
        <taxon>Actinomycetes</taxon>
        <taxon>Streptosporangiales</taxon>
        <taxon>Streptosporangiaceae</taxon>
        <taxon>Sphaerisporangium</taxon>
    </lineage>
</organism>
<protein>
    <submittedName>
        <fullName evidence="6">AcrR family transcriptional regulator</fullName>
    </submittedName>
</protein>
<keyword evidence="7" id="KW-1185">Reference proteome</keyword>
<dbReference type="Proteomes" id="UP000542210">
    <property type="component" value="Unassembled WGS sequence"/>
</dbReference>
<dbReference type="Pfam" id="PF00440">
    <property type="entry name" value="TetR_N"/>
    <property type="match status" value="1"/>
</dbReference>
<dbReference type="Gene3D" id="1.10.357.10">
    <property type="entry name" value="Tetracycline Repressor, domain 2"/>
    <property type="match status" value="1"/>
</dbReference>
<dbReference type="SUPFAM" id="SSF48498">
    <property type="entry name" value="Tetracyclin repressor-like, C-terminal domain"/>
    <property type="match status" value="1"/>
</dbReference>
<evidence type="ECO:0000313" key="7">
    <source>
        <dbReference type="Proteomes" id="UP000542210"/>
    </source>
</evidence>
<dbReference type="GO" id="GO:0000976">
    <property type="term" value="F:transcription cis-regulatory region binding"/>
    <property type="evidence" value="ECO:0007669"/>
    <property type="project" value="TreeGrafter"/>
</dbReference>
<feature type="domain" description="HTH tetR-type" evidence="5">
    <location>
        <begin position="6"/>
        <end position="65"/>
    </location>
</feature>
<dbReference type="RefSeq" id="WP_184885358.1">
    <property type="nucleotide sequence ID" value="NZ_BOOV01000011.1"/>
</dbReference>
<accession>A0A7W7GAU2</accession>
<evidence type="ECO:0000259" key="5">
    <source>
        <dbReference type="PROSITE" id="PS50977"/>
    </source>
</evidence>
<evidence type="ECO:0000256" key="3">
    <source>
        <dbReference type="ARBA" id="ARBA00023163"/>
    </source>
</evidence>
<dbReference type="SUPFAM" id="SSF46689">
    <property type="entry name" value="Homeodomain-like"/>
    <property type="match status" value="1"/>
</dbReference>
<dbReference type="PANTHER" id="PTHR30055:SF234">
    <property type="entry name" value="HTH-TYPE TRANSCRIPTIONAL REGULATOR BETI"/>
    <property type="match status" value="1"/>
</dbReference>
<keyword evidence="3" id="KW-0804">Transcription</keyword>
<keyword evidence="2 4" id="KW-0238">DNA-binding</keyword>
<dbReference type="InterPro" id="IPR036271">
    <property type="entry name" value="Tet_transcr_reg_TetR-rel_C_sf"/>
</dbReference>
<reference evidence="6 7" key="1">
    <citation type="submission" date="2020-08" db="EMBL/GenBank/DDBJ databases">
        <title>Sequencing the genomes of 1000 actinobacteria strains.</title>
        <authorList>
            <person name="Klenk H.-P."/>
        </authorList>
    </citation>
    <scope>NUCLEOTIDE SEQUENCE [LARGE SCALE GENOMIC DNA]</scope>
    <source>
        <strain evidence="6 7">DSM 45784</strain>
    </source>
</reference>
<dbReference type="Pfam" id="PF21597">
    <property type="entry name" value="TetR_C_43"/>
    <property type="match status" value="1"/>
</dbReference>
<sequence length="178" mass="18734">MRADAQRSRDAILRAARAGFAAHGPDASLEEIARRAGVGSATLHRHFPSRKALLQAVFHDRAETLCAQAGEPSGVPPRDALTTWLRALARYVASTRGLAAALVPEVRATTDNGCHRMIVEAAEDLLRPLRDTGAVRPGATGRDLIAIVTAIADGAADETEADRLVTLALTGVFTSPAP</sequence>
<comment type="caution">
    <text evidence="6">The sequence shown here is derived from an EMBL/GenBank/DDBJ whole genome shotgun (WGS) entry which is preliminary data.</text>
</comment>
<dbReference type="InterPro" id="IPR049445">
    <property type="entry name" value="TetR_SbtR-like_C"/>
</dbReference>
<dbReference type="InterPro" id="IPR050109">
    <property type="entry name" value="HTH-type_TetR-like_transc_reg"/>
</dbReference>
<dbReference type="AlphaFoldDB" id="A0A7W7GAU2"/>
<feature type="DNA-binding region" description="H-T-H motif" evidence="4">
    <location>
        <begin position="28"/>
        <end position="47"/>
    </location>
</feature>
<name>A0A7W7GAU2_9ACTN</name>
<proteinExistence type="predicted"/>
<keyword evidence="1" id="KW-0805">Transcription regulation</keyword>
<dbReference type="PANTHER" id="PTHR30055">
    <property type="entry name" value="HTH-TYPE TRANSCRIPTIONAL REGULATOR RUTR"/>
    <property type="match status" value="1"/>
</dbReference>
<evidence type="ECO:0000313" key="6">
    <source>
        <dbReference type="EMBL" id="MBB4704363.1"/>
    </source>
</evidence>
<dbReference type="InterPro" id="IPR009057">
    <property type="entry name" value="Homeodomain-like_sf"/>
</dbReference>
<dbReference type="InterPro" id="IPR001647">
    <property type="entry name" value="HTH_TetR"/>
</dbReference>
<evidence type="ECO:0000256" key="2">
    <source>
        <dbReference type="ARBA" id="ARBA00023125"/>
    </source>
</evidence>
<gene>
    <name evidence="6" type="ORF">BJ982_005907</name>
</gene>
<evidence type="ECO:0000256" key="4">
    <source>
        <dbReference type="PROSITE-ProRule" id="PRU00335"/>
    </source>
</evidence>
<dbReference type="GO" id="GO:0003700">
    <property type="term" value="F:DNA-binding transcription factor activity"/>
    <property type="evidence" value="ECO:0007669"/>
    <property type="project" value="TreeGrafter"/>
</dbReference>
<dbReference type="PROSITE" id="PS50977">
    <property type="entry name" value="HTH_TETR_2"/>
    <property type="match status" value="1"/>
</dbReference>
<dbReference type="PRINTS" id="PR00455">
    <property type="entry name" value="HTHTETR"/>
</dbReference>
<evidence type="ECO:0000256" key="1">
    <source>
        <dbReference type="ARBA" id="ARBA00023015"/>
    </source>
</evidence>